<name>A0A7W8GI18_9DEIO</name>
<dbReference type="EMBL" id="JACHFN010000013">
    <property type="protein sequence ID" value="MBB5235546.1"/>
    <property type="molecule type" value="Genomic_DNA"/>
</dbReference>
<reference evidence="1 2" key="1">
    <citation type="submission" date="2020-08" db="EMBL/GenBank/DDBJ databases">
        <title>Genomic Encyclopedia of Type Strains, Phase IV (KMG-IV): sequencing the most valuable type-strain genomes for metagenomic binning, comparative biology and taxonomic classification.</title>
        <authorList>
            <person name="Goeker M."/>
        </authorList>
    </citation>
    <scope>NUCLEOTIDE SEQUENCE [LARGE SCALE GENOMIC DNA]</scope>
    <source>
        <strain evidence="1 2">DSM 101791</strain>
    </source>
</reference>
<evidence type="ECO:0000313" key="1">
    <source>
        <dbReference type="EMBL" id="MBB5235546.1"/>
    </source>
</evidence>
<sequence>MTTTTAAEAERAGVRAAPGRPRCAFSMFLELMAYRLDLAFRAEGLTR</sequence>
<organism evidence="1 2">
    <name type="scientific">Deinococcus budaensis</name>
    <dbReference type="NCBI Taxonomy" id="1665626"/>
    <lineage>
        <taxon>Bacteria</taxon>
        <taxon>Thermotogati</taxon>
        <taxon>Deinococcota</taxon>
        <taxon>Deinococci</taxon>
        <taxon>Deinococcales</taxon>
        <taxon>Deinococcaceae</taxon>
        <taxon>Deinococcus</taxon>
    </lineage>
</organism>
<comment type="caution">
    <text evidence="1">The sequence shown here is derived from an EMBL/GenBank/DDBJ whole genome shotgun (WGS) entry which is preliminary data.</text>
</comment>
<gene>
    <name evidence="1" type="ORF">HNQ09_003003</name>
</gene>
<proteinExistence type="predicted"/>
<dbReference type="Proteomes" id="UP000525389">
    <property type="component" value="Unassembled WGS sequence"/>
</dbReference>
<evidence type="ECO:0000313" key="2">
    <source>
        <dbReference type="Proteomes" id="UP000525389"/>
    </source>
</evidence>
<protein>
    <submittedName>
        <fullName evidence="1">Uncharacterized protein</fullName>
    </submittedName>
</protein>
<accession>A0A7W8GI18</accession>
<dbReference type="AlphaFoldDB" id="A0A7W8GI18"/>
<dbReference type="RefSeq" id="WP_184030849.1">
    <property type="nucleotide sequence ID" value="NZ_JACHFN010000013.1"/>
</dbReference>
<keyword evidence="2" id="KW-1185">Reference proteome</keyword>